<protein>
    <submittedName>
        <fullName evidence="1">Uncharacterized protein</fullName>
    </submittedName>
</protein>
<keyword evidence="2" id="KW-1185">Reference proteome</keyword>
<name>A0A3M7PGF0_BRAPC</name>
<dbReference type="EMBL" id="REGN01010932">
    <property type="protein sequence ID" value="RMZ98181.1"/>
    <property type="molecule type" value="Genomic_DNA"/>
</dbReference>
<sequence length="362" mass="42049">MKDIISFFSSTQKTQELLDESFSSIESGTDNKKEIIILSEIMITRCTRKSFHLDNEIDFQESVNEELIHTNLYNLSVSHAIEYIFNKLICEFLPKEIHCDSLFVIDLNKFLLADSLADDNGAYVYYGNKNFFFDLSQENGSLDIKNITKTIRLTISNDSKNFDKILFAYVWDKGTSVYDKFLVPKPHVCTKLYKKSNEVRSASINLNRLINNKSTGSLSNVVRSRYQLYTHKYLQNKSKKPVKTDFAFQKNTNDSHQVFIGPIMIHLNQDKQAYLTFAMELKKHDLLHQNKLDNISCFIIDDDQATRSAFKTLNEHKVFEKDQEKLIVEVFGKKQERQNSLLGSKDNNEFYSRSDSLITKLK</sequence>
<dbReference type="AlphaFoldDB" id="A0A3M7PGF0"/>
<gene>
    <name evidence="1" type="ORF">BpHYR1_053021</name>
</gene>
<accession>A0A3M7PGF0</accession>
<evidence type="ECO:0000313" key="2">
    <source>
        <dbReference type="Proteomes" id="UP000276133"/>
    </source>
</evidence>
<proteinExistence type="predicted"/>
<comment type="caution">
    <text evidence="1">The sequence shown here is derived from an EMBL/GenBank/DDBJ whole genome shotgun (WGS) entry which is preliminary data.</text>
</comment>
<reference evidence="1 2" key="1">
    <citation type="journal article" date="2018" name="Sci. Rep.">
        <title>Genomic signatures of local adaptation to the degree of environmental predictability in rotifers.</title>
        <authorList>
            <person name="Franch-Gras L."/>
            <person name="Hahn C."/>
            <person name="Garcia-Roger E.M."/>
            <person name="Carmona M.J."/>
            <person name="Serra M."/>
            <person name="Gomez A."/>
        </authorList>
    </citation>
    <scope>NUCLEOTIDE SEQUENCE [LARGE SCALE GENOMIC DNA]</scope>
    <source>
        <strain evidence="1">HYR1</strain>
    </source>
</reference>
<dbReference type="OrthoDB" id="5987462at2759"/>
<organism evidence="1 2">
    <name type="scientific">Brachionus plicatilis</name>
    <name type="common">Marine rotifer</name>
    <name type="synonym">Brachionus muelleri</name>
    <dbReference type="NCBI Taxonomy" id="10195"/>
    <lineage>
        <taxon>Eukaryota</taxon>
        <taxon>Metazoa</taxon>
        <taxon>Spiralia</taxon>
        <taxon>Gnathifera</taxon>
        <taxon>Rotifera</taxon>
        <taxon>Eurotatoria</taxon>
        <taxon>Monogononta</taxon>
        <taxon>Pseudotrocha</taxon>
        <taxon>Ploima</taxon>
        <taxon>Brachionidae</taxon>
        <taxon>Brachionus</taxon>
    </lineage>
</organism>
<dbReference type="Proteomes" id="UP000276133">
    <property type="component" value="Unassembled WGS sequence"/>
</dbReference>
<evidence type="ECO:0000313" key="1">
    <source>
        <dbReference type="EMBL" id="RMZ98181.1"/>
    </source>
</evidence>